<accession>A0A2A9P5F6</accession>
<reference evidence="2 3" key="2">
    <citation type="journal article" date="2017" name="Sci. Rep.">
        <title>Ant-infecting Ophiocordyceps genomes reveal a high diversity of potential behavioral manipulation genes and a possible major role for enterotoxins.</title>
        <authorList>
            <person name="de Bekker C."/>
            <person name="Ohm R.A."/>
            <person name="Evans H.C."/>
            <person name="Brachmann A."/>
            <person name="Hughes D.P."/>
        </authorList>
    </citation>
    <scope>NUCLEOTIDE SEQUENCE [LARGE SCALE GENOMIC DNA]</scope>
    <source>
        <strain evidence="2 3">SC16a</strain>
    </source>
</reference>
<name>A0A2A9P5F6_OPHUN</name>
<dbReference type="Proteomes" id="UP000037136">
    <property type="component" value="Unassembled WGS sequence"/>
</dbReference>
<organism evidence="2 3">
    <name type="scientific">Ophiocordyceps unilateralis</name>
    <name type="common">Zombie-ant fungus</name>
    <name type="synonym">Torrubia unilateralis</name>
    <dbReference type="NCBI Taxonomy" id="268505"/>
    <lineage>
        <taxon>Eukaryota</taxon>
        <taxon>Fungi</taxon>
        <taxon>Dikarya</taxon>
        <taxon>Ascomycota</taxon>
        <taxon>Pezizomycotina</taxon>
        <taxon>Sordariomycetes</taxon>
        <taxon>Hypocreomycetidae</taxon>
        <taxon>Hypocreales</taxon>
        <taxon>Ophiocordycipitaceae</taxon>
        <taxon>Ophiocordyceps</taxon>
    </lineage>
</organism>
<comment type="caution">
    <text evidence="2">The sequence shown here is derived from an EMBL/GenBank/DDBJ whole genome shotgun (WGS) entry which is preliminary data.</text>
</comment>
<proteinExistence type="predicted"/>
<feature type="compositionally biased region" description="Low complexity" evidence="1">
    <location>
        <begin position="34"/>
        <end position="48"/>
    </location>
</feature>
<evidence type="ECO:0000313" key="2">
    <source>
        <dbReference type="EMBL" id="PFH56568.1"/>
    </source>
</evidence>
<dbReference type="AlphaFoldDB" id="A0A2A9P5F6"/>
<gene>
    <name evidence="2" type="ORF">XA68_16322</name>
</gene>
<keyword evidence="3" id="KW-1185">Reference proteome</keyword>
<feature type="region of interest" description="Disordered" evidence="1">
    <location>
        <begin position="34"/>
        <end position="58"/>
    </location>
</feature>
<evidence type="ECO:0000313" key="3">
    <source>
        <dbReference type="Proteomes" id="UP000037136"/>
    </source>
</evidence>
<reference evidence="2 3" key="1">
    <citation type="journal article" date="2015" name="BMC Genomics">
        <title>Gene expression during zombie ant biting behavior reflects the complexity underlying fungal parasitic behavioral manipulation.</title>
        <authorList>
            <person name="de Bekker C."/>
            <person name="Ohm R.A."/>
            <person name="Loreto R.G."/>
            <person name="Sebastian A."/>
            <person name="Albert I."/>
            <person name="Merrow M."/>
            <person name="Brachmann A."/>
            <person name="Hughes D.P."/>
        </authorList>
    </citation>
    <scope>NUCLEOTIDE SEQUENCE [LARGE SCALE GENOMIC DNA]</scope>
    <source>
        <strain evidence="2 3">SC16a</strain>
    </source>
</reference>
<evidence type="ECO:0000256" key="1">
    <source>
        <dbReference type="SAM" id="MobiDB-lite"/>
    </source>
</evidence>
<sequence length="80" mass="8761">MRASMYLQGPLGEDCSGFVSCRVHPWRPSLPLAARRAPSGASASGDSSKLPTSNKQPFMRIEQDQSTKCRRVAHALRKCS</sequence>
<protein>
    <submittedName>
        <fullName evidence="2">Uncharacterized protein</fullName>
    </submittedName>
</protein>
<dbReference type="EMBL" id="LAZP02000551">
    <property type="protein sequence ID" value="PFH56568.1"/>
    <property type="molecule type" value="Genomic_DNA"/>
</dbReference>